<comment type="caution">
    <text evidence="2">The sequence shown here is derived from an EMBL/GenBank/DDBJ whole genome shotgun (WGS) entry which is preliminary data.</text>
</comment>
<dbReference type="RefSeq" id="WP_189542224.1">
    <property type="nucleotide sequence ID" value="NZ_BMZD01000006.1"/>
</dbReference>
<keyword evidence="1" id="KW-0732">Signal</keyword>
<organism evidence="2 3">
    <name type="scientific">Novosphingobium arvoryzae</name>
    <dbReference type="NCBI Taxonomy" id="1256514"/>
    <lineage>
        <taxon>Bacteria</taxon>
        <taxon>Pseudomonadati</taxon>
        <taxon>Pseudomonadota</taxon>
        <taxon>Alphaproteobacteria</taxon>
        <taxon>Sphingomonadales</taxon>
        <taxon>Sphingomonadaceae</taxon>
        <taxon>Novosphingobium</taxon>
    </lineage>
</organism>
<proteinExistence type="predicted"/>
<keyword evidence="3" id="KW-1185">Reference proteome</keyword>
<evidence type="ECO:0000313" key="2">
    <source>
        <dbReference type="EMBL" id="GHA03583.1"/>
    </source>
</evidence>
<reference evidence="2" key="1">
    <citation type="journal article" date="2014" name="Int. J. Syst. Evol. Microbiol.">
        <title>Complete genome sequence of Corynebacterium casei LMG S-19264T (=DSM 44701T), isolated from a smear-ripened cheese.</title>
        <authorList>
            <consortium name="US DOE Joint Genome Institute (JGI-PGF)"/>
            <person name="Walter F."/>
            <person name="Albersmeier A."/>
            <person name="Kalinowski J."/>
            <person name="Ruckert C."/>
        </authorList>
    </citation>
    <scope>NUCLEOTIDE SEQUENCE</scope>
    <source>
        <strain evidence="2">KCTC 32422</strain>
    </source>
</reference>
<reference evidence="2" key="2">
    <citation type="submission" date="2020-09" db="EMBL/GenBank/DDBJ databases">
        <authorList>
            <person name="Sun Q."/>
            <person name="Kim S."/>
        </authorList>
    </citation>
    <scope>NUCLEOTIDE SEQUENCE</scope>
    <source>
        <strain evidence="2">KCTC 32422</strain>
    </source>
</reference>
<name>A0A918RMY8_9SPHN</name>
<accession>A0A918RMY8</accession>
<gene>
    <name evidence="2" type="ORF">GCM10011617_25880</name>
</gene>
<feature type="chain" id="PRO_5037737981" description="Lipoprotein" evidence="1">
    <location>
        <begin position="24"/>
        <end position="235"/>
    </location>
</feature>
<protein>
    <recommendedName>
        <fullName evidence="4">Lipoprotein</fullName>
    </recommendedName>
</protein>
<feature type="signal peptide" evidence="1">
    <location>
        <begin position="1"/>
        <end position="23"/>
    </location>
</feature>
<dbReference type="Proteomes" id="UP000634139">
    <property type="component" value="Unassembled WGS sequence"/>
</dbReference>
<dbReference type="AlphaFoldDB" id="A0A918RMY8"/>
<sequence length="235" mass="24595">MKKVMLGAAVAAGIALSLSGCSAVQKTTDCSDQDATDATINALKDAIEKAAEPRVRGSDGNPVILTSKIRSAIAQLKFSIEAIRTSKSDPQSTKRYCTGTLKVVYGIAMIKDADDVRHDSGLDSVDVLADKSSIERSADYFKVDIDYNVQPTDDGKMIVSSVENASDKIEVFAEVLTSHLLKPVIDEARRRGIQLKGAASATEVPEVAPPVDAAVDAAADAAAAAAADATAVDRD</sequence>
<evidence type="ECO:0000313" key="3">
    <source>
        <dbReference type="Proteomes" id="UP000634139"/>
    </source>
</evidence>
<evidence type="ECO:0008006" key="4">
    <source>
        <dbReference type="Google" id="ProtNLM"/>
    </source>
</evidence>
<dbReference type="EMBL" id="BMZD01000006">
    <property type="protein sequence ID" value="GHA03583.1"/>
    <property type="molecule type" value="Genomic_DNA"/>
</dbReference>
<dbReference type="PROSITE" id="PS51257">
    <property type="entry name" value="PROKAR_LIPOPROTEIN"/>
    <property type="match status" value="1"/>
</dbReference>
<evidence type="ECO:0000256" key="1">
    <source>
        <dbReference type="SAM" id="SignalP"/>
    </source>
</evidence>